<dbReference type="SUPFAM" id="SSF63707">
    <property type="entry name" value="Ganglioside M2 (gm2) activator"/>
    <property type="match status" value="1"/>
</dbReference>
<gene>
    <name evidence="3" type="ORF">CLODIP_2_CD04396</name>
</gene>
<dbReference type="GO" id="GO:0006689">
    <property type="term" value="P:ganglioside catabolic process"/>
    <property type="evidence" value="ECO:0007669"/>
    <property type="project" value="InterPro"/>
</dbReference>
<evidence type="ECO:0000256" key="2">
    <source>
        <dbReference type="SAM" id="SignalP"/>
    </source>
</evidence>
<dbReference type="PANTHER" id="PTHR17357:SF0">
    <property type="entry name" value="GANGLIOSIDE GM2 ACTIVATOR"/>
    <property type="match status" value="1"/>
</dbReference>
<dbReference type="AlphaFoldDB" id="A0A8S1CU38"/>
<sequence>MLGSTLLNCSLISVLLLGFAAQTSLAHIFSKKKVIIKYLRYGNCGGTFDPVRFTDVQVSTTGDGDLVVSGKLDAYAKIEPPIKAIVKMKRRILGIWTPVPFCYNDFGSCDFDDICSYGRDYTNCPALLDEHDVPCECPIEKGRYILPGAQFSTKGTRWAVQIEFPSPLLIEKVATELEGVAK</sequence>
<organism evidence="3 4">
    <name type="scientific">Cloeon dipterum</name>
    <dbReference type="NCBI Taxonomy" id="197152"/>
    <lineage>
        <taxon>Eukaryota</taxon>
        <taxon>Metazoa</taxon>
        <taxon>Ecdysozoa</taxon>
        <taxon>Arthropoda</taxon>
        <taxon>Hexapoda</taxon>
        <taxon>Insecta</taxon>
        <taxon>Pterygota</taxon>
        <taxon>Palaeoptera</taxon>
        <taxon>Ephemeroptera</taxon>
        <taxon>Pisciforma</taxon>
        <taxon>Baetidae</taxon>
        <taxon>Cloeon</taxon>
    </lineage>
</organism>
<dbReference type="Gene3D" id="2.70.220.10">
    <property type="entry name" value="Ganglioside GM2 activator"/>
    <property type="match status" value="1"/>
</dbReference>
<dbReference type="Proteomes" id="UP000494165">
    <property type="component" value="Unassembled WGS sequence"/>
</dbReference>
<dbReference type="EMBL" id="CADEPI010000075">
    <property type="protein sequence ID" value="CAB3372710.1"/>
    <property type="molecule type" value="Genomic_DNA"/>
</dbReference>
<evidence type="ECO:0000313" key="4">
    <source>
        <dbReference type="Proteomes" id="UP000494165"/>
    </source>
</evidence>
<comment type="caution">
    <text evidence="3">The sequence shown here is derived from an EMBL/GenBank/DDBJ whole genome shotgun (WGS) entry which is preliminary data.</text>
</comment>
<dbReference type="InterPro" id="IPR028996">
    <property type="entry name" value="GM2-AP"/>
</dbReference>
<protein>
    <recommendedName>
        <fullName evidence="5">MD-2-related lipid-recognition domain-containing protein</fullName>
    </recommendedName>
</protein>
<proteinExistence type="predicted"/>
<reference evidence="3 4" key="1">
    <citation type="submission" date="2020-04" db="EMBL/GenBank/DDBJ databases">
        <authorList>
            <person name="Alioto T."/>
            <person name="Alioto T."/>
            <person name="Gomez Garrido J."/>
        </authorList>
    </citation>
    <scope>NUCLEOTIDE SEQUENCE [LARGE SCALE GENOMIC DNA]</scope>
</reference>
<dbReference type="PANTHER" id="PTHR17357">
    <property type="entry name" value="GM2 GANGLIOSIDE ACTIVATOR PROTEIN"/>
    <property type="match status" value="1"/>
</dbReference>
<dbReference type="InterPro" id="IPR036846">
    <property type="entry name" value="GM2-AP_sf"/>
</dbReference>
<name>A0A8S1CU38_9INSE</name>
<dbReference type="OrthoDB" id="6409159at2759"/>
<dbReference type="GO" id="GO:0008047">
    <property type="term" value="F:enzyme activator activity"/>
    <property type="evidence" value="ECO:0007669"/>
    <property type="project" value="InterPro"/>
</dbReference>
<feature type="chain" id="PRO_5035857168" description="MD-2-related lipid-recognition domain-containing protein" evidence="2">
    <location>
        <begin position="27"/>
        <end position="182"/>
    </location>
</feature>
<keyword evidence="1 2" id="KW-0732">Signal</keyword>
<dbReference type="GO" id="GO:0009898">
    <property type="term" value="C:cytoplasmic side of plasma membrane"/>
    <property type="evidence" value="ECO:0007669"/>
    <property type="project" value="TreeGrafter"/>
</dbReference>
<evidence type="ECO:0008006" key="5">
    <source>
        <dbReference type="Google" id="ProtNLM"/>
    </source>
</evidence>
<evidence type="ECO:0000256" key="1">
    <source>
        <dbReference type="ARBA" id="ARBA00022729"/>
    </source>
</evidence>
<feature type="signal peptide" evidence="2">
    <location>
        <begin position="1"/>
        <end position="26"/>
    </location>
</feature>
<accession>A0A8S1CU38</accession>
<dbReference type="GO" id="GO:0005319">
    <property type="term" value="F:lipid transporter activity"/>
    <property type="evidence" value="ECO:0007669"/>
    <property type="project" value="TreeGrafter"/>
</dbReference>
<evidence type="ECO:0000313" key="3">
    <source>
        <dbReference type="EMBL" id="CAB3372710.1"/>
    </source>
</evidence>
<keyword evidence="4" id="KW-1185">Reference proteome</keyword>